<dbReference type="InterPro" id="IPR000415">
    <property type="entry name" value="Nitroreductase-like"/>
</dbReference>
<evidence type="ECO:0000256" key="5">
    <source>
        <dbReference type="PIRNR" id="PIRNR005426"/>
    </source>
</evidence>
<evidence type="ECO:0000256" key="2">
    <source>
        <dbReference type="ARBA" id="ARBA00022630"/>
    </source>
</evidence>
<dbReference type="Pfam" id="PF00881">
    <property type="entry name" value="Nitroreductase"/>
    <property type="match status" value="1"/>
</dbReference>
<organism evidence="7 8">
    <name type="scientific">Deinococcus rubellus</name>
    <dbReference type="NCBI Taxonomy" id="1889240"/>
    <lineage>
        <taxon>Bacteria</taxon>
        <taxon>Thermotogati</taxon>
        <taxon>Deinococcota</taxon>
        <taxon>Deinococci</taxon>
        <taxon>Deinococcales</taxon>
        <taxon>Deinococcaceae</taxon>
        <taxon>Deinococcus</taxon>
    </lineage>
</organism>
<dbReference type="Proteomes" id="UP001060261">
    <property type="component" value="Chromosome"/>
</dbReference>
<keyword evidence="5" id="KW-0521">NADP</keyword>
<keyword evidence="8" id="KW-1185">Reference proteome</keyword>
<sequence>MTQIAPPTSPPTRQQTPEQVRAFFDAHRTVRQYQPYAMPAEHLDTILYAAQRAPTDATAQLYSFVRLTGETKAKVAELTTNAHIASAAESFVICLDTRRVRKLIEVAGYTPGESPAIDVHFGIGDAVLAGQNMLTAAEMLGYQGCWIGGVMNGLAEIVGLLKLPEMVLPFAALTIGRSAEETPHRPRLPRALVIHENTYQDGTPGELAAATAQMNPIAARPGKDGDWARLLNAYFGVGGSMEKREVALREVLKAQNLWAGE</sequence>
<gene>
    <name evidence="7" type="ORF">N0D28_05195</name>
</gene>
<feature type="domain" description="Nitroreductase" evidence="6">
    <location>
        <begin position="27"/>
        <end position="176"/>
    </location>
</feature>
<accession>A0ABY5YIV6</accession>
<evidence type="ECO:0000256" key="4">
    <source>
        <dbReference type="ARBA" id="ARBA00023002"/>
    </source>
</evidence>
<evidence type="ECO:0000313" key="7">
    <source>
        <dbReference type="EMBL" id="UWX65054.1"/>
    </source>
</evidence>
<protein>
    <submittedName>
        <fullName evidence="7">Nitroreductase family protein</fullName>
    </submittedName>
</protein>
<dbReference type="InterPro" id="IPR016446">
    <property type="entry name" value="Flavin_OxRdtase_Frp"/>
</dbReference>
<dbReference type="Gene3D" id="3.40.109.10">
    <property type="entry name" value="NADH Oxidase"/>
    <property type="match status" value="1"/>
</dbReference>
<comment type="similarity">
    <text evidence="1 5">Belongs to the flavin oxidoreductase frp family.</text>
</comment>
<dbReference type="PANTHER" id="PTHR43425">
    <property type="entry name" value="OXYGEN-INSENSITIVE NADPH NITROREDUCTASE"/>
    <property type="match status" value="1"/>
</dbReference>
<dbReference type="PANTHER" id="PTHR43425:SF2">
    <property type="entry name" value="OXYGEN-INSENSITIVE NADPH NITROREDUCTASE"/>
    <property type="match status" value="1"/>
</dbReference>
<proteinExistence type="inferred from homology"/>
<dbReference type="SUPFAM" id="SSF55469">
    <property type="entry name" value="FMN-dependent nitroreductase-like"/>
    <property type="match status" value="1"/>
</dbReference>
<dbReference type="EMBL" id="CP104213">
    <property type="protein sequence ID" value="UWX65054.1"/>
    <property type="molecule type" value="Genomic_DNA"/>
</dbReference>
<reference evidence="7" key="1">
    <citation type="submission" date="2022-09" db="EMBL/GenBank/DDBJ databases">
        <title>genome sequence of Deinococcus rubellus.</title>
        <authorList>
            <person name="Srinivasan S."/>
        </authorList>
    </citation>
    <scope>NUCLEOTIDE SEQUENCE</scope>
    <source>
        <strain evidence="7">Ant6</strain>
    </source>
</reference>
<evidence type="ECO:0000256" key="3">
    <source>
        <dbReference type="ARBA" id="ARBA00022643"/>
    </source>
</evidence>
<dbReference type="InterPro" id="IPR029479">
    <property type="entry name" value="Nitroreductase"/>
</dbReference>
<evidence type="ECO:0000256" key="1">
    <source>
        <dbReference type="ARBA" id="ARBA00008366"/>
    </source>
</evidence>
<keyword evidence="2 5" id="KW-0285">Flavoprotein</keyword>
<name>A0ABY5YIV6_9DEIO</name>
<dbReference type="PIRSF" id="PIRSF005426">
    <property type="entry name" value="Frp"/>
    <property type="match status" value="1"/>
</dbReference>
<keyword evidence="3 5" id="KW-0288">FMN</keyword>
<keyword evidence="4 5" id="KW-0560">Oxidoreductase</keyword>
<evidence type="ECO:0000313" key="8">
    <source>
        <dbReference type="Proteomes" id="UP001060261"/>
    </source>
</evidence>
<evidence type="ECO:0000259" key="6">
    <source>
        <dbReference type="Pfam" id="PF00881"/>
    </source>
</evidence>
<dbReference type="RefSeq" id="WP_260561312.1">
    <property type="nucleotide sequence ID" value="NZ_BAABEC010000191.1"/>
</dbReference>